<evidence type="ECO:0000313" key="16">
    <source>
        <dbReference type="Proteomes" id="UP000199503"/>
    </source>
</evidence>
<keyword evidence="9" id="KW-0560">Oxidoreductase</keyword>
<evidence type="ECO:0000256" key="7">
    <source>
        <dbReference type="ARBA" id="ARBA00022827"/>
    </source>
</evidence>
<comment type="function">
    <text evidence="1">Conversion of NADPH, generated by peripheral catabolic pathways, to NADH, which can enter the respiratory chain for energy generation.</text>
</comment>
<dbReference type="Gene3D" id="3.50.50.60">
    <property type="entry name" value="FAD/NAD(P)-binding domain"/>
    <property type="match status" value="2"/>
</dbReference>
<dbReference type="OrthoDB" id="4678789at2"/>
<evidence type="ECO:0000256" key="3">
    <source>
        <dbReference type="ARBA" id="ARBA00007532"/>
    </source>
</evidence>
<evidence type="ECO:0000256" key="4">
    <source>
        <dbReference type="ARBA" id="ARBA00012772"/>
    </source>
</evidence>
<evidence type="ECO:0000259" key="14">
    <source>
        <dbReference type="Pfam" id="PF07992"/>
    </source>
</evidence>
<sequence length="471" mass="50650">MTSYDYDLIVIGSGPGGQKAAIAGAKLGKRVAIIDRQEMIGGVCANTGTIPSKTLREAVMFLTGMSQRELYGASYRVKQDITINDLMARTQHVIGREVQVVRAQLHRNGIDLLNGFGRFVDEHTVAVDGSHRGDHTTITGEFVVIATGTTPARPSGVDFDEERILDSDEVFALQEIPSSLVVVGAGVIGIEYASMFAALGTRVTVVEQRERMLDFCDPEIVESLKFHLRDQAVTFRFGEKVVNVQVSQGGTITTLASGKRIPAAAVMYSAGRQGTTDKLDLAAAGLEADNRGRLSVDEHYRTPVEHIYAVGDVIGFPALAATSMDQGRLAAYHAFGEPVHELTGLQPIGIYTIPEISYCGATEAELTSSAVPYEVGISRYRELARGQIVGDAYGMLKLLVSTVDRKILGVHVFGTGATDLVHIGQAVMGCGGTVDYLVDTVFNYPTLSEAYKVAALDATNKIRALDRFTAQ</sequence>
<feature type="domain" description="FAD/NAD(P)-binding" evidence="14">
    <location>
        <begin position="6"/>
        <end position="327"/>
    </location>
</feature>
<evidence type="ECO:0000256" key="10">
    <source>
        <dbReference type="ARBA" id="ARBA00023027"/>
    </source>
</evidence>
<dbReference type="PANTHER" id="PTHR22912:SF93">
    <property type="entry name" value="SOLUBLE PYRIDINE NUCLEOTIDE TRANSHYDROGENASE"/>
    <property type="match status" value="1"/>
</dbReference>
<dbReference type="EC" id="1.6.1.1" evidence="4"/>
<name>A0A1H9VVJ6_9PSEU</name>
<dbReference type="EMBL" id="FOFV01000019">
    <property type="protein sequence ID" value="SES25642.1"/>
    <property type="molecule type" value="Genomic_DNA"/>
</dbReference>
<dbReference type="InterPro" id="IPR016156">
    <property type="entry name" value="FAD/NAD-linked_Rdtase_dimer_sf"/>
</dbReference>
<dbReference type="STRING" id="65499.SAMN04488000_119157"/>
<keyword evidence="5" id="KW-0963">Cytoplasm</keyword>
<dbReference type="Pfam" id="PF02852">
    <property type="entry name" value="Pyr_redox_dim"/>
    <property type="match status" value="1"/>
</dbReference>
<dbReference type="InterPro" id="IPR050151">
    <property type="entry name" value="Class-I_Pyr_Nuc-Dis_Oxidored"/>
</dbReference>
<evidence type="ECO:0000256" key="9">
    <source>
        <dbReference type="ARBA" id="ARBA00023002"/>
    </source>
</evidence>
<dbReference type="GO" id="GO:0006103">
    <property type="term" value="P:2-oxoglutarate metabolic process"/>
    <property type="evidence" value="ECO:0007669"/>
    <property type="project" value="TreeGrafter"/>
</dbReference>
<dbReference type="Proteomes" id="UP000199503">
    <property type="component" value="Unassembled WGS sequence"/>
</dbReference>
<feature type="binding site" evidence="12">
    <location>
        <position position="312"/>
    </location>
    <ligand>
        <name>FAD</name>
        <dbReference type="ChEBI" id="CHEBI:57692"/>
    </ligand>
</feature>
<proteinExistence type="inferred from homology"/>
<feature type="binding site" evidence="12">
    <location>
        <position position="53"/>
    </location>
    <ligand>
        <name>FAD</name>
        <dbReference type="ChEBI" id="CHEBI:57692"/>
    </ligand>
</feature>
<dbReference type="PRINTS" id="PR00411">
    <property type="entry name" value="PNDRDTASEI"/>
</dbReference>
<dbReference type="PANTHER" id="PTHR22912">
    <property type="entry name" value="DISULFIDE OXIDOREDUCTASE"/>
    <property type="match status" value="1"/>
</dbReference>
<gene>
    <name evidence="15" type="ORF">SAMN04488000_119157</name>
</gene>
<evidence type="ECO:0000256" key="8">
    <source>
        <dbReference type="ARBA" id="ARBA00022857"/>
    </source>
</evidence>
<feature type="binding site" evidence="12">
    <location>
        <position position="207"/>
    </location>
    <ligand>
        <name>NAD(+)</name>
        <dbReference type="ChEBI" id="CHEBI:57540"/>
    </ligand>
</feature>
<comment type="cofactor">
    <cofactor evidence="12">
        <name>FAD</name>
        <dbReference type="ChEBI" id="CHEBI:57692"/>
    </cofactor>
    <text evidence="12">Binds 1 FAD per subunit.</text>
</comment>
<evidence type="ECO:0000259" key="13">
    <source>
        <dbReference type="Pfam" id="PF02852"/>
    </source>
</evidence>
<dbReference type="PIRSF" id="PIRSF000350">
    <property type="entry name" value="Mercury_reductase_MerA"/>
    <property type="match status" value="1"/>
</dbReference>
<dbReference type="PRINTS" id="PR00368">
    <property type="entry name" value="FADPNR"/>
</dbReference>
<keyword evidence="16" id="KW-1185">Reference proteome</keyword>
<keyword evidence="10 12" id="KW-0520">NAD</keyword>
<dbReference type="InterPro" id="IPR001100">
    <property type="entry name" value="Pyr_nuc-diS_OxRdtase"/>
</dbReference>
<dbReference type="AlphaFoldDB" id="A0A1H9VVJ6"/>
<dbReference type="InterPro" id="IPR023753">
    <property type="entry name" value="FAD/NAD-binding_dom"/>
</dbReference>
<reference evidence="16" key="1">
    <citation type="submission" date="2016-10" db="EMBL/GenBank/DDBJ databases">
        <authorList>
            <person name="Varghese N."/>
            <person name="Submissions S."/>
        </authorList>
    </citation>
    <scope>NUCLEOTIDE SEQUENCE [LARGE SCALE GENOMIC DNA]</scope>
    <source>
        <strain evidence="16">DSM 44437</strain>
    </source>
</reference>
<feature type="binding site" evidence="12">
    <location>
        <position position="271"/>
    </location>
    <ligand>
        <name>NAD(+)</name>
        <dbReference type="ChEBI" id="CHEBI:57540"/>
    </ligand>
</feature>
<evidence type="ECO:0000313" key="15">
    <source>
        <dbReference type="EMBL" id="SES25642.1"/>
    </source>
</evidence>
<feature type="binding site" evidence="12">
    <location>
        <begin position="184"/>
        <end position="191"/>
    </location>
    <ligand>
        <name>NAD(+)</name>
        <dbReference type="ChEBI" id="CHEBI:57540"/>
    </ligand>
</feature>
<dbReference type="GO" id="GO:0050660">
    <property type="term" value="F:flavin adenine dinucleotide binding"/>
    <property type="evidence" value="ECO:0007669"/>
    <property type="project" value="TreeGrafter"/>
</dbReference>
<evidence type="ECO:0000256" key="1">
    <source>
        <dbReference type="ARBA" id="ARBA00002842"/>
    </source>
</evidence>
<dbReference type="InterPro" id="IPR036188">
    <property type="entry name" value="FAD/NAD-bd_sf"/>
</dbReference>
<keyword evidence="6" id="KW-0285">Flavoprotein</keyword>
<dbReference type="NCBIfam" id="NF003585">
    <property type="entry name" value="PRK05249.1"/>
    <property type="match status" value="1"/>
</dbReference>
<keyword evidence="7 12" id="KW-0274">FAD</keyword>
<dbReference type="SUPFAM" id="SSF51905">
    <property type="entry name" value="FAD/NAD(P)-binding domain"/>
    <property type="match status" value="1"/>
</dbReference>
<dbReference type="InterPro" id="IPR004099">
    <property type="entry name" value="Pyr_nucl-diS_OxRdtase_dimer"/>
</dbReference>
<dbReference type="GO" id="GO:0005829">
    <property type="term" value="C:cytosol"/>
    <property type="evidence" value="ECO:0007669"/>
    <property type="project" value="TreeGrafter"/>
</dbReference>
<comment type="similarity">
    <text evidence="3">Belongs to the class-I pyridine nucleotide-disulfide oxidoreductase family.</text>
</comment>
<evidence type="ECO:0000256" key="12">
    <source>
        <dbReference type="PIRSR" id="PIRSR000350-3"/>
    </source>
</evidence>
<dbReference type="Gene3D" id="3.30.390.30">
    <property type="match status" value="1"/>
</dbReference>
<feature type="binding site" evidence="12">
    <location>
        <position position="117"/>
    </location>
    <ligand>
        <name>FAD</name>
        <dbReference type="ChEBI" id="CHEBI:57692"/>
    </ligand>
</feature>
<dbReference type="RefSeq" id="WP_089923804.1">
    <property type="nucleotide sequence ID" value="NZ_FOFV01000019.1"/>
</dbReference>
<evidence type="ECO:0000256" key="5">
    <source>
        <dbReference type="ARBA" id="ARBA00022490"/>
    </source>
</evidence>
<feature type="domain" description="Pyridine nucleotide-disulphide oxidoreductase dimerisation" evidence="13">
    <location>
        <begin position="347"/>
        <end position="454"/>
    </location>
</feature>
<keyword evidence="12" id="KW-0547">Nucleotide-binding</keyword>
<evidence type="ECO:0000256" key="6">
    <source>
        <dbReference type="ARBA" id="ARBA00022630"/>
    </source>
</evidence>
<evidence type="ECO:0000256" key="2">
    <source>
        <dbReference type="ARBA" id="ARBA00004496"/>
    </source>
</evidence>
<comment type="subcellular location">
    <subcellularLocation>
        <location evidence="2">Cytoplasm</location>
    </subcellularLocation>
</comment>
<dbReference type="GO" id="GO:0003957">
    <property type="term" value="F:NAD(P)+ transhydrogenase (Si-specific) activity"/>
    <property type="evidence" value="ECO:0007669"/>
    <property type="project" value="UniProtKB-EC"/>
</dbReference>
<organism evidence="15 16">
    <name type="scientific">Lentzea albida</name>
    <dbReference type="NCBI Taxonomy" id="65499"/>
    <lineage>
        <taxon>Bacteria</taxon>
        <taxon>Bacillati</taxon>
        <taxon>Actinomycetota</taxon>
        <taxon>Actinomycetes</taxon>
        <taxon>Pseudonocardiales</taxon>
        <taxon>Pseudonocardiaceae</taxon>
        <taxon>Lentzea</taxon>
    </lineage>
</organism>
<dbReference type="Pfam" id="PF07992">
    <property type="entry name" value="Pyr_redox_2"/>
    <property type="match status" value="1"/>
</dbReference>
<accession>A0A1H9VVJ6</accession>
<keyword evidence="8" id="KW-0521">NADP</keyword>
<dbReference type="GO" id="GO:0004148">
    <property type="term" value="F:dihydrolipoyl dehydrogenase (NADH) activity"/>
    <property type="evidence" value="ECO:0007669"/>
    <property type="project" value="TreeGrafter"/>
</dbReference>
<evidence type="ECO:0000256" key="11">
    <source>
        <dbReference type="ARBA" id="ARBA00031183"/>
    </source>
</evidence>
<dbReference type="SUPFAM" id="SSF55424">
    <property type="entry name" value="FAD/NAD-linked reductases, dimerisation (C-terminal) domain"/>
    <property type="match status" value="1"/>
</dbReference>
<dbReference type="FunFam" id="3.30.390.30:FF:000001">
    <property type="entry name" value="Dihydrolipoyl dehydrogenase"/>
    <property type="match status" value="1"/>
</dbReference>
<protein>
    <recommendedName>
        <fullName evidence="4">NAD(P)(+) transhydrogenase (Si-specific)</fullName>
        <ecNumber evidence="4">1.6.1.1</ecNumber>
    </recommendedName>
    <alternativeName>
        <fullName evidence="11">NAD(P)(+) transhydrogenase [B-specific]</fullName>
    </alternativeName>
</protein>